<keyword evidence="11" id="KW-1185">Reference proteome</keyword>
<feature type="compositionally biased region" description="Basic and acidic residues" evidence="8">
    <location>
        <begin position="231"/>
        <end position="246"/>
    </location>
</feature>
<feature type="domain" description="G-protein coupled receptors family 1 profile" evidence="10">
    <location>
        <begin position="21"/>
        <end position="305"/>
    </location>
</feature>
<keyword evidence="3 9" id="KW-1133">Transmembrane helix</keyword>
<feature type="region of interest" description="Disordered" evidence="8">
    <location>
        <begin position="521"/>
        <end position="552"/>
    </location>
</feature>
<evidence type="ECO:0000256" key="5">
    <source>
        <dbReference type="ARBA" id="ARBA00023136"/>
    </source>
</evidence>
<protein>
    <submittedName>
        <fullName evidence="12">Uncharacterized protein LOC106458629</fullName>
    </submittedName>
</protein>
<dbReference type="GeneID" id="106458629"/>
<proteinExistence type="predicted"/>
<evidence type="ECO:0000256" key="3">
    <source>
        <dbReference type="ARBA" id="ARBA00022989"/>
    </source>
</evidence>
<evidence type="ECO:0000256" key="8">
    <source>
        <dbReference type="SAM" id="MobiDB-lite"/>
    </source>
</evidence>
<evidence type="ECO:0000313" key="12">
    <source>
        <dbReference type="RefSeq" id="XP_022240608.1"/>
    </source>
</evidence>
<organism evidence="11 12">
    <name type="scientific">Limulus polyphemus</name>
    <name type="common">Atlantic horseshoe crab</name>
    <dbReference type="NCBI Taxonomy" id="6850"/>
    <lineage>
        <taxon>Eukaryota</taxon>
        <taxon>Metazoa</taxon>
        <taxon>Ecdysozoa</taxon>
        <taxon>Arthropoda</taxon>
        <taxon>Chelicerata</taxon>
        <taxon>Merostomata</taxon>
        <taxon>Xiphosura</taxon>
        <taxon>Limulidae</taxon>
        <taxon>Limulus</taxon>
    </lineage>
</organism>
<accession>A0ABM1SAF3</accession>
<feature type="region of interest" description="Disordered" evidence="8">
    <location>
        <begin position="201"/>
        <end position="246"/>
    </location>
</feature>
<dbReference type="SUPFAM" id="SSF81321">
    <property type="entry name" value="Family A G protein-coupled receptor-like"/>
    <property type="match status" value="1"/>
</dbReference>
<feature type="transmembrane region" description="Helical" evidence="9">
    <location>
        <begin position="41"/>
        <end position="64"/>
    </location>
</feature>
<keyword evidence="2 9" id="KW-0812">Transmembrane</keyword>
<dbReference type="InterPro" id="IPR017452">
    <property type="entry name" value="GPCR_Rhodpsn_7TM"/>
</dbReference>
<keyword evidence="6" id="KW-0675">Receptor</keyword>
<evidence type="ECO:0000256" key="9">
    <source>
        <dbReference type="SAM" id="Phobius"/>
    </source>
</evidence>
<feature type="compositionally biased region" description="Basic and acidic residues" evidence="8">
    <location>
        <begin position="533"/>
        <end position="546"/>
    </location>
</feature>
<comment type="subcellular location">
    <subcellularLocation>
        <location evidence="1">Membrane</location>
        <topology evidence="1">Multi-pass membrane protein</topology>
    </subcellularLocation>
</comment>
<keyword evidence="5 9" id="KW-0472">Membrane</keyword>
<dbReference type="RefSeq" id="XP_022240608.1">
    <property type="nucleotide sequence ID" value="XM_022384900.1"/>
</dbReference>
<feature type="region of interest" description="Disordered" evidence="8">
    <location>
        <begin position="715"/>
        <end position="742"/>
    </location>
</feature>
<feature type="transmembrane region" description="Helical" evidence="9">
    <location>
        <begin position="250"/>
        <end position="269"/>
    </location>
</feature>
<evidence type="ECO:0000313" key="11">
    <source>
        <dbReference type="Proteomes" id="UP000694941"/>
    </source>
</evidence>
<feature type="region of interest" description="Disordered" evidence="8">
    <location>
        <begin position="419"/>
        <end position="440"/>
    </location>
</feature>
<gene>
    <name evidence="12" type="primary">LOC106458629</name>
</gene>
<dbReference type="PANTHER" id="PTHR24243:SF208">
    <property type="entry name" value="PYROKININ-1 RECEPTOR"/>
    <property type="match status" value="1"/>
</dbReference>
<evidence type="ECO:0000259" key="10">
    <source>
        <dbReference type="PROSITE" id="PS50262"/>
    </source>
</evidence>
<feature type="compositionally biased region" description="Basic residues" evidence="8">
    <location>
        <begin position="716"/>
        <end position="739"/>
    </location>
</feature>
<dbReference type="PROSITE" id="PS50262">
    <property type="entry name" value="G_PROTEIN_RECEP_F1_2"/>
    <property type="match status" value="1"/>
</dbReference>
<reference evidence="12" key="1">
    <citation type="submission" date="2025-08" db="UniProtKB">
        <authorList>
            <consortium name="RefSeq"/>
        </authorList>
    </citation>
    <scope>IDENTIFICATION</scope>
    <source>
        <tissue evidence="12">Muscle</tissue>
    </source>
</reference>
<feature type="transmembrane region" description="Helical" evidence="9">
    <location>
        <begin position="118"/>
        <end position="139"/>
    </location>
</feature>
<feature type="compositionally biased region" description="Polar residues" evidence="8">
    <location>
        <begin position="427"/>
        <end position="439"/>
    </location>
</feature>
<dbReference type="CDD" id="cd00637">
    <property type="entry name" value="7tm_classA_rhodopsin-like"/>
    <property type="match status" value="1"/>
</dbReference>
<dbReference type="PANTHER" id="PTHR24243">
    <property type="entry name" value="G-PROTEIN COUPLED RECEPTOR"/>
    <property type="match status" value="1"/>
</dbReference>
<evidence type="ECO:0000256" key="7">
    <source>
        <dbReference type="ARBA" id="ARBA00023224"/>
    </source>
</evidence>
<name>A0ABM1SAF3_LIMPO</name>
<dbReference type="Proteomes" id="UP000694941">
    <property type="component" value="Unplaced"/>
</dbReference>
<sequence>MELVAYSWLAASACAPLVAVLSLWTVYIFHTYRRRWRTVDLFLLAVGTQELVTALFAFGFAVLSLVIPRTGPPCSFILWGLTATRTFQVATLASLVVDRALTVRWPYKYRFSVRRNQIRYHIAVLAVIAVFVGVAAVFARSPDKNQQYECSVHPLEWDRRFSIFNICLHGVLMITVLVCCFDVELHRCRARRRRLPFSVPSPGTECATGTASSGSVTSSSSGSTRPLHGPGRQESHRPYSPDRPSSDFRWTAVAVVSSLCYLTNHLPYLALNVLGIALPSFWSKWHENVILWLRLAEGLLVPLLFYLTDSPHRAALRRAFQRRSGKFSDFGDDSRYRIYLEDALEVQMKPSPFGSVTPVGIITNYRRKEKHEQAQSQKKNRWKAEPKKPVFPSIYGIDTILNPSHFKNNNLQMVVQTKPQPEKDDTCSMTKHGSSQMSMGTWRDDDTHIYATLSDNFSCLSYQSSLPDGSVFGFSYAEPEEETYGGSFTTIANDDFEFHDTRPRAAEMLMRANNANLKIESASEFSGSESEEEIYRSPESEIRPNENDTSSDSVKDLVIQINSPSDSCSGKDNSEFEKVIYKTRHQSADDIPFHIYRVRTEELCKNALPRSRNTWFSMNDIDRIDYKNDSTDCESEVATFAAPMKSESTLSLDKVSKPCVSTQVKSVSESNLFWEKKLDELHPRGSFQEEHFSSEGKLLEAVCKNKRSSLVFGRGSHVRKVKKRKTKTKQNHGRKRSSRKSLEELGIDLNGMYLSDIGNRSGPVLNEEYMRPVDALYNSSSEEDNVRNCVRSRKKGDSLKSAQKTAFI</sequence>
<feature type="transmembrane region" description="Helical" evidence="9">
    <location>
        <begin position="76"/>
        <end position="97"/>
    </location>
</feature>
<evidence type="ECO:0000256" key="6">
    <source>
        <dbReference type="ARBA" id="ARBA00023170"/>
    </source>
</evidence>
<feature type="transmembrane region" description="Helical" evidence="9">
    <location>
        <begin position="6"/>
        <end position="29"/>
    </location>
</feature>
<keyword evidence="4" id="KW-0297">G-protein coupled receptor</keyword>
<dbReference type="Gene3D" id="1.20.1070.10">
    <property type="entry name" value="Rhodopsin 7-helix transmembrane proteins"/>
    <property type="match status" value="1"/>
</dbReference>
<evidence type="ECO:0000256" key="4">
    <source>
        <dbReference type="ARBA" id="ARBA00023040"/>
    </source>
</evidence>
<feature type="region of interest" description="Disordered" evidence="8">
    <location>
        <begin position="787"/>
        <end position="808"/>
    </location>
</feature>
<keyword evidence="7" id="KW-0807">Transducer</keyword>
<evidence type="ECO:0000256" key="2">
    <source>
        <dbReference type="ARBA" id="ARBA00022692"/>
    </source>
</evidence>
<feature type="compositionally biased region" description="Low complexity" evidence="8">
    <location>
        <begin position="207"/>
        <end position="224"/>
    </location>
</feature>
<evidence type="ECO:0000256" key="1">
    <source>
        <dbReference type="ARBA" id="ARBA00004141"/>
    </source>
</evidence>
<feature type="transmembrane region" description="Helical" evidence="9">
    <location>
        <begin position="163"/>
        <end position="185"/>
    </location>
</feature>